<dbReference type="EMBL" id="MFKO01000002">
    <property type="protein sequence ID" value="OGG41951.1"/>
    <property type="molecule type" value="Genomic_DNA"/>
</dbReference>
<proteinExistence type="predicted"/>
<evidence type="ECO:0000256" key="2">
    <source>
        <dbReference type="ARBA" id="ARBA00022840"/>
    </source>
</evidence>
<dbReference type="GO" id="GO:0006270">
    <property type="term" value="P:DNA replication initiation"/>
    <property type="evidence" value="ECO:0007669"/>
    <property type="project" value="TreeGrafter"/>
</dbReference>
<gene>
    <name evidence="4" type="ORF">A2837_01955</name>
</gene>
<dbReference type="PANTHER" id="PTHR30580">
    <property type="entry name" value="PRIMOSOMAL PROTEIN N"/>
    <property type="match status" value="1"/>
</dbReference>
<protein>
    <recommendedName>
        <fullName evidence="6">Primosomal protein N' 3' DNA-binding domain-containing protein</fullName>
    </recommendedName>
</protein>
<reference evidence="4 5" key="1">
    <citation type="journal article" date="2016" name="Nat. Commun.">
        <title>Thousands of microbial genomes shed light on interconnected biogeochemical processes in an aquifer system.</title>
        <authorList>
            <person name="Anantharaman K."/>
            <person name="Brown C.T."/>
            <person name="Hug L.A."/>
            <person name="Sharon I."/>
            <person name="Castelle C.J."/>
            <person name="Probst A.J."/>
            <person name="Thomas B.C."/>
            <person name="Singh A."/>
            <person name="Wilkins M.J."/>
            <person name="Karaoz U."/>
            <person name="Brodie E.L."/>
            <person name="Williams K.H."/>
            <person name="Hubbard S.S."/>
            <person name="Banfield J.F."/>
        </authorList>
    </citation>
    <scope>NUCLEOTIDE SEQUENCE [LARGE SCALE GENOMIC DNA]</scope>
</reference>
<dbReference type="Proteomes" id="UP000176322">
    <property type="component" value="Unassembled WGS sequence"/>
</dbReference>
<evidence type="ECO:0008006" key="6">
    <source>
        <dbReference type="Google" id="ProtNLM"/>
    </source>
</evidence>
<accession>A0A1F6BYG9</accession>
<sequence length="630" mass="71004">MFVIEVIPLARGTHSGTLTYYSSVAYPIGSLLSIPVRQKEIRALVTKVEPLSAAKTAVRAATFTLRRLPEQSNVGTVPSSLVKTALALSRELPATLGSILYSLLPVEIRENRAVYDSVEHPTAASEIPEVTVLTAPLQDRLDTYRRRIREAFAHRGSVLVVVPTSAYLERLSDSLSYGISERVVIFSPAFSVKKIARAYQELSDLSTSKLIITTPAHAFVDRHDIIEIIIDQSRSPHYKTRVRPYIDIREALKKLAAQTGRRLLLGDILPSPEDEWKRRNEIYETEGETPRRLNFDSRFKVVKQKDKPTGDTPFRLFSTELETAIEKTIANKGRAFLYSARRGLAPVVACADCGYIFRCPDSGTPYSLFRTTENNEEKRWFLSSTSGRRIKAAETCPMCSSWRLRERGIGIQQIYDELLQSFDADRIVLFDHTTAKTPRRAAELVYDFYDKKGGILLGTAMALPFLEEPVDLSVIVSADAARAIPTWRADEEFFALLLALREITTDTVMVQTRTEVDDILEYAKTGQIEPFFNDELELRKALNYPPFSNFVHLTISGPTETLRPLEAELVNLLQNWSIAFYSAPESQRSQTVRYGLIKISADSWPDARLMDVLRTLPPNVRIEINPAKIV</sequence>
<evidence type="ECO:0000256" key="3">
    <source>
        <dbReference type="ARBA" id="ARBA00023125"/>
    </source>
</evidence>
<organism evidence="4 5">
    <name type="scientific">Candidatus Kaiserbacteria bacterium RIFCSPHIGHO2_01_FULL_46_22</name>
    <dbReference type="NCBI Taxonomy" id="1798475"/>
    <lineage>
        <taxon>Bacteria</taxon>
        <taxon>Candidatus Kaiseribacteriota</taxon>
    </lineage>
</organism>
<dbReference type="GO" id="GO:0006302">
    <property type="term" value="P:double-strand break repair"/>
    <property type="evidence" value="ECO:0007669"/>
    <property type="project" value="TreeGrafter"/>
</dbReference>
<name>A0A1F6BYG9_9BACT</name>
<dbReference type="GO" id="GO:0006310">
    <property type="term" value="P:DNA recombination"/>
    <property type="evidence" value="ECO:0007669"/>
    <property type="project" value="TreeGrafter"/>
</dbReference>
<evidence type="ECO:0000313" key="5">
    <source>
        <dbReference type="Proteomes" id="UP000176322"/>
    </source>
</evidence>
<evidence type="ECO:0000313" key="4">
    <source>
        <dbReference type="EMBL" id="OGG41951.1"/>
    </source>
</evidence>
<evidence type="ECO:0000256" key="1">
    <source>
        <dbReference type="ARBA" id="ARBA00022741"/>
    </source>
</evidence>
<dbReference type="PANTHER" id="PTHR30580:SF0">
    <property type="entry name" value="PRIMOSOMAL PROTEIN N"/>
    <property type="match status" value="1"/>
</dbReference>
<dbReference type="AlphaFoldDB" id="A0A1F6BYG9"/>
<comment type="caution">
    <text evidence="4">The sequence shown here is derived from an EMBL/GenBank/DDBJ whole genome shotgun (WGS) entry which is preliminary data.</text>
</comment>
<dbReference type="GO" id="GO:0043138">
    <property type="term" value="F:3'-5' DNA helicase activity"/>
    <property type="evidence" value="ECO:0007669"/>
    <property type="project" value="TreeGrafter"/>
</dbReference>
<keyword evidence="3" id="KW-0238">DNA-binding</keyword>
<keyword evidence="1" id="KW-0547">Nucleotide-binding</keyword>
<dbReference type="InterPro" id="IPR027417">
    <property type="entry name" value="P-loop_NTPase"/>
</dbReference>
<dbReference type="GO" id="GO:0005524">
    <property type="term" value="F:ATP binding"/>
    <property type="evidence" value="ECO:0007669"/>
    <property type="project" value="UniProtKB-KW"/>
</dbReference>
<dbReference type="Gene3D" id="3.40.50.300">
    <property type="entry name" value="P-loop containing nucleotide triphosphate hydrolases"/>
    <property type="match status" value="1"/>
</dbReference>
<dbReference type="STRING" id="1798475.A2837_01955"/>
<keyword evidence="2" id="KW-0067">ATP-binding</keyword>
<dbReference type="GO" id="GO:0003677">
    <property type="term" value="F:DNA binding"/>
    <property type="evidence" value="ECO:0007669"/>
    <property type="project" value="UniProtKB-KW"/>
</dbReference>